<dbReference type="SUPFAM" id="SSF52540">
    <property type="entry name" value="P-loop containing nucleoside triphosphate hydrolases"/>
    <property type="match status" value="1"/>
</dbReference>
<dbReference type="GO" id="GO:0006355">
    <property type="term" value="P:regulation of DNA-templated transcription"/>
    <property type="evidence" value="ECO:0007669"/>
    <property type="project" value="InterPro"/>
</dbReference>
<feature type="domain" description="Sigma-54 factor interaction" evidence="7">
    <location>
        <begin position="349"/>
        <end position="578"/>
    </location>
</feature>
<dbReference type="PANTHER" id="PTHR32071:SF57">
    <property type="entry name" value="C4-DICARBOXYLATE TRANSPORT TRANSCRIPTIONAL REGULATORY PROTEIN DCTD"/>
    <property type="match status" value="1"/>
</dbReference>
<dbReference type="InterPro" id="IPR002197">
    <property type="entry name" value="HTH_Fis"/>
</dbReference>
<keyword evidence="1" id="KW-0547">Nucleotide-binding</keyword>
<dbReference type="InterPro" id="IPR025944">
    <property type="entry name" value="Sigma_54_int_dom_CS"/>
</dbReference>
<dbReference type="InterPro" id="IPR002078">
    <property type="entry name" value="Sigma_54_int"/>
</dbReference>
<proteinExistence type="predicted"/>
<dbReference type="AlphaFoldDB" id="A0AAT9LC29"/>
<dbReference type="PROSITE" id="PS50045">
    <property type="entry name" value="SIGMA54_INTERACT_4"/>
    <property type="match status" value="1"/>
</dbReference>
<feature type="compositionally biased region" description="Basic and acidic residues" evidence="6">
    <location>
        <begin position="15"/>
        <end position="30"/>
    </location>
</feature>
<dbReference type="Pfam" id="PF02954">
    <property type="entry name" value="HTH_8"/>
    <property type="match status" value="1"/>
</dbReference>
<dbReference type="GO" id="GO:0043565">
    <property type="term" value="F:sequence-specific DNA binding"/>
    <property type="evidence" value="ECO:0007669"/>
    <property type="project" value="InterPro"/>
</dbReference>
<evidence type="ECO:0000259" key="8">
    <source>
        <dbReference type="PROSITE" id="PS50112"/>
    </source>
</evidence>
<reference evidence="9" key="2">
    <citation type="journal article" date="2023" name="Biology">
        <title>Prokaryotic Life Associated with Coal-Fire Gas Vents Revealed by Metagenomics.</title>
        <authorList>
            <person name="Kadnikov V.V."/>
            <person name="Mardanov A.V."/>
            <person name="Beletsky A.V."/>
            <person name="Karnachuk O.V."/>
            <person name="Ravin N.V."/>
        </authorList>
    </citation>
    <scope>NUCLEOTIDE SEQUENCE</scope>
    <source>
        <strain evidence="9">Bu02</strain>
    </source>
</reference>
<evidence type="ECO:0000256" key="6">
    <source>
        <dbReference type="SAM" id="MobiDB-lite"/>
    </source>
</evidence>
<dbReference type="SUPFAM" id="SSF46689">
    <property type="entry name" value="Homeodomain-like"/>
    <property type="match status" value="1"/>
</dbReference>
<dbReference type="PANTHER" id="PTHR32071">
    <property type="entry name" value="TRANSCRIPTIONAL REGULATORY PROTEIN"/>
    <property type="match status" value="1"/>
</dbReference>
<dbReference type="Pfam" id="PF25601">
    <property type="entry name" value="AAA_lid_14"/>
    <property type="match status" value="1"/>
</dbReference>
<keyword evidence="5" id="KW-0804">Transcription</keyword>
<dbReference type="Pfam" id="PF13188">
    <property type="entry name" value="PAS_8"/>
    <property type="match status" value="1"/>
</dbReference>
<dbReference type="KEGG" id="fcz:IMF26_00625"/>
<dbReference type="PROSITE" id="PS00675">
    <property type="entry name" value="SIGMA54_INTERACT_1"/>
    <property type="match status" value="1"/>
</dbReference>
<evidence type="ECO:0000256" key="4">
    <source>
        <dbReference type="ARBA" id="ARBA00023125"/>
    </source>
</evidence>
<dbReference type="PROSITE" id="PS50112">
    <property type="entry name" value="PAS"/>
    <property type="match status" value="1"/>
</dbReference>
<dbReference type="PROSITE" id="PS00676">
    <property type="entry name" value="SIGMA54_INTERACT_2"/>
    <property type="match status" value="1"/>
</dbReference>
<dbReference type="Gene3D" id="1.10.8.60">
    <property type="match status" value="1"/>
</dbReference>
<dbReference type="EMBL" id="CP062796">
    <property type="protein sequence ID" value="QUL98634.1"/>
    <property type="molecule type" value="Genomic_DNA"/>
</dbReference>
<evidence type="ECO:0000256" key="1">
    <source>
        <dbReference type="ARBA" id="ARBA00022741"/>
    </source>
</evidence>
<keyword evidence="4" id="KW-0238">DNA-binding</keyword>
<name>A0AAT9LC29_9FIRM</name>
<protein>
    <submittedName>
        <fullName evidence="9">Sigma 54-interacting transcriptional regulator</fullName>
    </submittedName>
</protein>
<reference evidence="9" key="1">
    <citation type="submission" date="2020-10" db="EMBL/GenBank/DDBJ databases">
        <authorList>
            <person name="Kadnikov V."/>
            <person name="Beletsky A.V."/>
            <person name="Mardanov A.V."/>
            <person name="Karnachuk O.V."/>
            <person name="Ravin N.V."/>
        </authorList>
    </citation>
    <scope>NUCLEOTIDE SEQUENCE</scope>
    <source>
        <strain evidence="9">Bu02</strain>
    </source>
</reference>
<dbReference type="InterPro" id="IPR009057">
    <property type="entry name" value="Homeodomain-like_sf"/>
</dbReference>
<evidence type="ECO:0000256" key="5">
    <source>
        <dbReference type="ARBA" id="ARBA00023163"/>
    </source>
</evidence>
<feature type="compositionally biased region" description="Basic residues" evidence="6">
    <location>
        <begin position="1"/>
        <end position="13"/>
    </location>
</feature>
<dbReference type="Gene3D" id="3.40.50.300">
    <property type="entry name" value="P-loop containing nucleotide triphosphate hydrolases"/>
    <property type="match status" value="1"/>
</dbReference>
<feature type="domain" description="PAS" evidence="8">
    <location>
        <begin position="37"/>
        <end position="74"/>
    </location>
</feature>
<gene>
    <name evidence="9" type="ORF">IMF26_00625</name>
</gene>
<evidence type="ECO:0000259" key="7">
    <source>
        <dbReference type="PROSITE" id="PS50045"/>
    </source>
</evidence>
<organism evidence="9">
    <name type="scientific">Candidatus Fermentithermobacillus carboniphilus</name>
    <dbReference type="NCBI Taxonomy" id="3085328"/>
    <lineage>
        <taxon>Bacteria</taxon>
        <taxon>Bacillati</taxon>
        <taxon>Bacillota</taxon>
        <taxon>Candidatus Fermentithermobacillia</taxon>
        <taxon>Candidatus Fermentithermobacillales</taxon>
        <taxon>Candidatus Fermentithermobacillaceae</taxon>
        <taxon>Candidatus Fermentithermobacillus</taxon>
    </lineage>
</organism>
<keyword evidence="2" id="KW-0067">ATP-binding</keyword>
<accession>A0AAT9LC29</accession>
<evidence type="ECO:0000313" key="9">
    <source>
        <dbReference type="EMBL" id="QUL98634.1"/>
    </source>
</evidence>
<sequence>MSRHRKNSKRSALTHHPDEEGKLGNERDKRGFPMNAREALFENIFNVLREGVIVVQEDGSILYANQRSKALLGLGESVGPGHGPGTASPGDIVLLADSCLGADDGGLSPKDLTLLGITSPQVAPGQALVAIGILNGPPGTGTCLTRTHPSSEPLLLHRLWPGLDGKSHKLSIRLSEAEKHASISVDNLRFDFEYQIAVGHMVLLDPETLSVKFYQTLGYTARGEDPRRILLGGEFRAKRPGKAPMDIVGEKIWKVCPDGLDSSEIARVFAGEVAHIGPKEGYINGIPLRYAIVPIRAPEVTEKIVCILLNDLVEVKELAERVDGALTYASVLRMRLGKSISAHPAFSRIVGKSRLLAECVRLAEKIAPARCNVLLLGESGTGKNLFAKAIHQASPRQKGPFIVVNCAAIPPTLMESELFGYAPGSFTGALKGGKKGKFQEANGGTLLLDEVSELDLACQAKLLHAIEEGTIQPLGSTSNQKVDVRIIAATNQDLRKLVAEGKFREDLYYRLNVFPIEIPPLRERPEDIAELVETFLQTFSAMYGKRLRLTEACFHALLTYTWPGNVRELENVLERAAALTDDGLIDLRYMPPHIRADDHSAAVDIPSVYPLSLDEARKDAERNAILQAIQYCHGNHTKAMKILKISRTTFYQKLKELNIPSEIRLEMADSRLFNSK</sequence>
<evidence type="ECO:0000256" key="2">
    <source>
        <dbReference type="ARBA" id="ARBA00022840"/>
    </source>
</evidence>
<feature type="region of interest" description="Disordered" evidence="6">
    <location>
        <begin position="1"/>
        <end position="30"/>
    </location>
</feature>
<dbReference type="PROSITE" id="PS00688">
    <property type="entry name" value="SIGMA54_INTERACT_3"/>
    <property type="match status" value="1"/>
</dbReference>
<dbReference type="GO" id="GO:0005524">
    <property type="term" value="F:ATP binding"/>
    <property type="evidence" value="ECO:0007669"/>
    <property type="project" value="UniProtKB-KW"/>
</dbReference>
<dbReference type="InterPro" id="IPR003593">
    <property type="entry name" value="AAA+_ATPase"/>
</dbReference>
<dbReference type="Pfam" id="PF00158">
    <property type="entry name" value="Sigma54_activat"/>
    <property type="match status" value="1"/>
</dbReference>
<keyword evidence="3" id="KW-0805">Transcription regulation</keyword>
<dbReference type="SMART" id="SM00382">
    <property type="entry name" value="AAA"/>
    <property type="match status" value="1"/>
</dbReference>
<dbReference type="InterPro" id="IPR000014">
    <property type="entry name" value="PAS"/>
</dbReference>
<evidence type="ECO:0000256" key="3">
    <source>
        <dbReference type="ARBA" id="ARBA00023015"/>
    </source>
</evidence>
<dbReference type="InterPro" id="IPR025662">
    <property type="entry name" value="Sigma_54_int_dom_ATP-bd_1"/>
</dbReference>
<dbReference type="CDD" id="cd00009">
    <property type="entry name" value="AAA"/>
    <property type="match status" value="1"/>
</dbReference>
<dbReference type="InterPro" id="IPR025943">
    <property type="entry name" value="Sigma_54_int_dom_ATP-bd_2"/>
</dbReference>
<dbReference type="FunFam" id="3.40.50.300:FF:000006">
    <property type="entry name" value="DNA-binding transcriptional regulator NtrC"/>
    <property type="match status" value="1"/>
</dbReference>
<dbReference type="InterPro" id="IPR027417">
    <property type="entry name" value="P-loop_NTPase"/>
</dbReference>
<dbReference type="InterPro" id="IPR058031">
    <property type="entry name" value="AAA_lid_NorR"/>
</dbReference>
<dbReference type="Gene3D" id="1.10.10.60">
    <property type="entry name" value="Homeodomain-like"/>
    <property type="match status" value="1"/>
</dbReference>